<evidence type="ECO:0000313" key="5">
    <source>
        <dbReference type="EMBL" id="CAH1268880.1"/>
    </source>
</evidence>
<dbReference type="EC" id="4.3.2.9" evidence="1"/>
<dbReference type="InterPro" id="IPR036568">
    <property type="entry name" value="GGCT-like_sf"/>
</dbReference>
<dbReference type="PANTHER" id="PTHR12935:SF0">
    <property type="entry name" value="GAMMA-GLUTAMYLCYCLOTRANSFERASE"/>
    <property type="match status" value="1"/>
</dbReference>
<dbReference type="PANTHER" id="PTHR12935">
    <property type="entry name" value="GAMMA-GLUTAMYLCYCLOTRANSFERASE"/>
    <property type="match status" value="1"/>
</dbReference>
<dbReference type="EMBL" id="OV696692">
    <property type="protein sequence ID" value="CAH1268880.1"/>
    <property type="molecule type" value="Genomic_DNA"/>
</dbReference>
<dbReference type="Pfam" id="PF13772">
    <property type="entry name" value="AIG2_2"/>
    <property type="match status" value="1"/>
</dbReference>
<organism evidence="5 6">
    <name type="scientific">Branchiostoma lanceolatum</name>
    <name type="common">Common lancelet</name>
    <name type="synonym">Amphioxus lanceolatum</name>
    <dbReference type="NCBI Taxonomy" id="7740"/>
    <lineage>
        <taxon>Eukaryota</taxon>
        <taxon>Metazoa</taxon>
        <taxon>Chordata</taxon>
        <taxon>Cephalochordata</taxon>
        <taxon>Leptocardii</taxon>
        <taxon>Amphioxiformes</taxon>
        <taxon>Branchiostomatidae</taxon>
        <taxon>Branchiostoma</taxon>
    </lineage>
</organism>
<dbReference type="OrthoDB" id="2924818at2759"/>
<keyword evidence="6" id="KW-1185">Reference proteome</keyword>
<protein>
    <recommendedName>
        <fullName evidence="1">gamma-glutamylcyclotransferase</fullName>
        <ecNumber evidence="1">4.3.2.9</ecNumber>
    </recommendedName>
</protein>
<name>A0A8K0F014_BRALA</name>
<dbReference type="SUPFAM" id="SSF110857">
    <property type="entry name" value="Gamma-glutamyl cyclotransferase-like"/>
    <property type="match status" value="1"/>
</dbReference>
<feature type="active site" description="Proton acceptor" evidence="3">
    <location>
        <position position="92"/>
    </location>
</feature>
<dbReference type="AlphaFoldDB" id="A0A8K0F014"/>
<evidence type="ECO:0000256" key="1">
    <source>
        <dbReference type="ARBA" id="ARBA00012346"/>
    </source>
</evidence>
<dbReference type="GO" id="GO:0003839">
    <property type="term" value="F:gamma-glutamylcyclotransferase activity"/>
    <property type="evidence" value="ECO:0007669"/>
    <property type="project" value="UniProtKB-EC"/>
</dbReference>
<dbReference type="Proteomes" id="UP000838412">
    <property type="component" value="Chromosome 7"/>
</dbReference>
<dbReference type="InterPro" id="IPR017939">
    <property type="entry name" value="G-Glutamylcylcotransferase"/>
</dbReference>
<sequence>MRNFVRHMMAGKDTFLYFGYGSNLLKERIRINSPTAQFKAVGKVQDYQLGFYGFWSRWGGGVATINPAPGHTLWGVVWQIGIENLEALNKQEGVKDNDQGVYRPVELSVKTSTGENLTCRSYQIIDTSQPNPPSPQYMEVLLGGARQQGLPEEYIQELSKIQTNDYKGPVQIMEDLKKNNKS</sequence>
<dbReference type="Gene3D" id="3.10.490.10">
    <property type="entry name" value="Gamma-glutamyl cyclotransferase-like"/>
    <property type="match status" value="1"/>
</dbReference>
<evidence type="ECO:0000256" key="2">
    <source>
        <dbReference type="ARBA" id="ARBA00023239"/>
    </source>
</evidence>
<accession>A0A8K0F014</accession>
<feature type="binding site" evidence="4">
    <location>
        <begin position="17"/>
        <end position="22"/>
    </location>
    <ligand>
        <name>substrate</name>
    </ligand>
</feature>
<dbReference type="InterPro" id="IPR013024">
    <property type="entry name" value="GGCT-like"/>
</dbReference>
<gene>
    <name evidence="5" type="primary">GGCT</name>
    <name evidence="5" type="ORF">BLAG_LOCUS21680</name>
</gene>
<evidence type="ECO:0000256" key="3">
    <source>
        <dbReference type="PIRSR" id="PIRSR617939-1"/>
    </source>
</evidence>
<evidence type="ECO:0000256" key="4">
    <source>
        <dbReference type="PIRSR" id="PIRSR617939-2"/>
    </source>
</evidence>
<keyword evidence="2" id="KW-0456">Lyase</keyword>
<evidence type="ECO:0000313" key="6">
    <source>
        <dbReference type="Proteomes" id="UP000838412"/>
    </source>
</evidence>
<reference evidence="5" key="1">
    <citation type="submission" date="2022-01" db="EMBL/GenBank/DDBJ databases">
        <authorList>
            <person name="Braso-Vives M."/>
        </authorList>
    </citation>
    <scope>NUCLEOTIDE SEQUENCE</scope>
</reference>
<feature type="binding site" evidence="4">
    <location>
        <position position="137"/>
    </location>
    <ligand>
        <name>substrate</name>
    </ligand>
</feature>
<proteinExistence type="predicted"/>
<dbReference type="CDD" id="cd06661">
    <property type="entry name" value="GGCT_like"/>
    <property type="match status" value="1"/>
</dbReference>